<dbReference type="Proteomes" id="UP001480595">
    <property type="component" value="Unassembled WGS sequence"/>
</dbReference>
<gene>
    <name evidence="5" type="ORF">PG994_008524</name>
</gene>
<sequence>MAASSTEISDAIIVGGSHAGLAAALTLYRASHTSLVFDAGAPRNALSDHVYMVPAWDGKNPNDLREASRAELLRTGLVQVVERRLVSASKLEDGTFEVVDAEGEHWKGRKIILASGVEEKHPDIPRYTENYGKLIYHCLFCFGYEKRGSDVAAVLATDPLGNPFHAPVFAADAFRFVKHVKLYTHGDAKLADDLSKVVAEKQLKDIDVDNRKVVRVSKTEDNKLRVEFDTGADDVVGFMGHSPDSPVNPALPNQLGCEIDPKTGIKVTQPWYATTAPGVFAAGDCCSPLRSVLTGMSAGSCAGVDVARHLAGFSF</sequence>
<name>A0ABR1UGP5_9PEZI</name>
<protein>
    <submittedName>
        <fullName evidence="5">FAD/NAD(P)-binding domain-containing protein</fullName>
    </submittedName>
</protein>
<dbReference type="PRINTS" id="PR00469">
    <property type="entry name" value="PNDRDTASEII"/>
</dbReference>
<dbReference type="InterPro" id="IPR036188">
    <property type="entry name" value="FAD/NAD-bd_sf"/>
</dbReference>
<evidence type="ECO:0000259" key="4">
    <source>
        <dbReference type="Pfam" id="PF07992"/>
    </source>
</evidence>
<keyword evidence="2" id="KW-0285">Flavoprotein</keyword>
<proteinExistence type="inferred from homology"/>
<reference evidence="5 6" key="1">
    <citation type="submission" date="2023-01" db="EMBL/GenBank/DDBJ databases">
        <title>Analysis of 21 Apiospora genomes using comparative genomics revels a genus with tremendous synthesis potential of carbohydrate active enzymes and secondary metabolites.</title>
        <authorList>
            <person name="Sorensen T."/>
        </authorList>
    </citation>
    <scope>NUCLEOTIDE SEQUENCE [LARGE SCALE GENOMIC DNA]</scope>
    <source>
        <strain evidence="5 6">CBS 135458</strain>
    </source>
</reference>
<dbReference type="GeneID" id="92092996"/>
<evidence type="ECO:0000313" key="5">
    <source>
        <dbReference type="EMBL" id="KAK8058076.1"/>
    </source>
</evidence>
<dbReference type="InterPro" id="IPR023753">
    <property type="entry name" value="FAD/NAD-binding_dom"/>
</dbReference>
<dbReference type="Pfam" id="PF07992">
    <property type="entry name" value="Pyr_redox_2"/>
    <property type="match status" value="1"/>
</dbReference>
<dbReference type="InterPro" id="IPR050097">
    <property type="entry name" value="Ferredoxin-NADP_redctase_2"/>
</dbReference>
<feature type="domain" description="FAD/NAD(P)-binding" evidence="4">
    <location>
        <begin position="10"/>
        <end position="294"/>
    </location>
</feature>
<accession>A0ABR1UGP5</accession>
<dbReference type="PANTHER" id="PTHR48105">
    <property type="entry name" value="THIOREDOXIN REDUCTASE 1-RELATED-RELATED"/>
    <property type="match status" value="1"/>
</dbReference>
<organism evidence="5 6">
    <name type="scientific">Apiospora phragmitis</name>
    <dbReference type="NCBI Taxonomy" id="2905665"/>
    <lineage>
        <taxon>Eukaryota</taxon>
        <taxon>Fungi</taxon>
        <taxon>Dikarya</taxon>
        <taxon>Ascomycota</taxon>
        <taxon>Pezizomycotina</taxon>
        <taxon>Sordariomycetes</taxon>
        <taxon>Xylariomycetidae</taxon>
        <taxon>Amphisphaeriales</taxon>
        <taxon>Apiosporaceae</taxon>
        <taxon>Apiospora</taxon>
    </lineage>
</organism>
<dbReference type="EMBL" id="JAQQWL010000009">
    <property type="protein sequence ID" value="KAK8058076.1"/>
    <property type="molecule type" value="Genomic_DNA"/>
</dbReference>
<evidence type="ECO:0000313" key="6">
    <source>
        <dbReference type="Proteomes" id="UP001480595"/>
    </source>
</evidence>
<keyword evidence="3" id="KW-0560">Oxidoreductase</keyword>
<dbReference type="RefSeq" id="XP_066713522.1">
    <property type="nucleotide sequence ID" value="XM_066859933.1"/>
</dbReference>
<evidence type="ECO:0000256" key="1">
    <source>
        <dbReference type="ARBA" id="ARBA00009333"/>
    </source>
</evidence>
<dbReference type="SUPFAM" id="SSF51905">
    <property type="entry name" value="FAD/NAD(P)-binding domain"/>
    <property type="match status" value="1"/>
</dbReference>
<dbReference type="PRINTS" id="PR00368">
    <property type="entry name" value="FADPNR"/>
</dbReference>
<evidence type="ECO:0000256" key="3">
    <source>
        <dbReference type="ARBA" id="ARBA00023002"/>
    </source>
</evidence>
<comment type="similarity">
    <text evidence="1">Belongs to the class-II pyridine nucleotide-disulfide oxidoreductase family.</text>
</comment>
<comment type="caution">
    <text evidence="5">The sequence shown here is derived from an EMBL/GenBank/DDBJ whole genome shotgun (WGS) entry which is preliminary data.</text>
</comment>
<keyword evidence="6" id="KW-1185">Reference proteome</keyword>
<evidence type="ECO:0000256" key="2">
    <source>
        <dbReference type="ARBA" id="ARBA00022630"/>
    </source>
</evidence>
<dbReference type="Gene3D" id="3.50.50.60">
    <property type="entry name" value="FAD/NAD(P)-binding domain"/>
    <property type="match status" value="2"/>
</dbReference>